<dbReference type="InterPro" id="IPR041222">
    <property type="entry name" value="PriA_3primeBD"/>
</dbReference>
<dbReference type="FunFam" id="3.40.50.300:FF:000489">
    <property type="entry name" value="Primosome assembly protein PriA"/>
    <property type="match status" value="1"/>
</dbReference>
<proteinExistence type="inferred from homology"/>
<organism evidence="16 17">
    <name type="scientific">Tengunoibacter tsumagoiensis</name>
    <dbReference type="NCBI Taxonomy" id="2014871"/>
    <lineage>
        <taxon>Bacteria</taxon>
        <taxon>Bacillati</taxon>
        <taxon>Chloroflexota</taxon>
        <taxon>Ktedonobacteria</taxon>
        <taxon>Ktedonobacterales</taxon>
        <taxon>Dictyobacteraceae</taxon>
        <taxon>Tengunoibacter</taxon>
    </lineage>
</organism>
<keyword evidence="2 12" id="KW-0235">DNA replication</keyword>
<feature type="binding site" evidence="12">
    <location>
        <position position="615"/>
    </location>
    <ligand>
        <name>Zn(2+)</name>
        <dbReference type="ChEBI" id="CHEBI:29105"/>
        <label>2</label>
    </ligand>
</feature>
<reference evidence="17" key="1">
    <citation type="submission" date="2018-12" db="EMBL/GenBank/DDBJ databases">
        <title>Tengunoibacter tsumagoiensis gen. nov., sp. nov., Dictyobacter kobayashii sp. nov., D. alpinus sp. nov., and D. joshuensis sp. nov. and description of Dictyobacteraceae fam. nov. within the order Ktedonobacterales isolated from Tengu-no-mugimeshi.</title>
        <authorList>
            <person name="Wang C.M."/>
            <person name="Zheng Y."/>
            <person name="Sakai Y."/>
            <person name="Toyoda A."/>
            <person name="Minakuchi Y."/>
            <person name="Abe K."/>
            <person name="Yokota A."/>
            <person name="Yabe S."/>
        </authorList>
    </citation>
    <scope>NUCLEOTIDE SEQUENCE [LARGE SCALE GENOMIC DNA]</scope>
    <source>
        <strain evidence="17">Uno3</strain>
    </source>
</reference>
<evidence type="ECO:0000256" key="13">
    <source>
        <dbReference type="SAM" id="MobiDB-lite"/>
    </source>
</evidence>
<dbReference type="GO" id="GO:0006269">
    <property type="term" value="P:DNA replication, synthesis of primer"/>
    <property type="evidence" value="ECO:0007669"/>
    <property type="project" value="UniProtKB-KW"/>
</dbReference>
<dbReference type="RefSeq" id="WP_126577929.1">
    <property type="nucleotide sequence ID" value="NZ_BIFR01000001.1"/>
</dbReference>
<dbReference type="GO" id="GO:0016887">
    <property type="term" value="F:ATP hydrolysis activity"/>
    <property type="evidence" value="ECO:0007669"/>
    <property type="project" value="RHEA"/>
</dbReference>
<keyword evidence="10 12" id="KW-0413">Isomerase</keyword>
<dbReference type="GO" id="GO:0005524">
    <property type="term" value="F:ATP binding"/>
    <property type="evidence" value="ECO:0007669"/>
    <property type="project" value="UniProtKB-UniRule"/>
</dbReference>
<dbReference type="GO" id="GO:0003677">
    <property type="term" value="F:DNA binding"/>
    <property type="evidence" value="ECO:0007669"/>
    <property type="project" value="UniProtKB-UniRule"/>
</dbReference>
<dbReference type="SUPFAM" id="SSF52540">
    <property type="entry name" value="P-loop containing nucleoside triphosphate hydrolases"/>
    <property type="match status" value="1"/>
</dbReference>
<feature type="binding site" evidence="12">
    <location>
        <position position="588"/>
    </location>
    <ligand>
        <name>Zn(2+)</name>
        <dbReference type="ChEBI" id="CHEBI:29105"/>
        <label>1</label>
    </ligand>
</feature>
<dbReference type="PANTHER" id="PTHR30580:SF0">
    <property type="entry name" value="PRIMOSOMAL PROTEIN N"/>
    <property type="match status" value="1"/>
</dbReference>
<dbReference type="PANTHER" id="PTHR30580">
    <property type="entry name" value="PRIMOSOMAL PROTEIN N"/>
    <property type="match status" value="1"/>
</dbReference>
<comment type="cofactor">
    <cofactor evidence="12">
        <name>Zn(2+)</name>
        <dbReference type="ChEBI" id="CHEBI:29105"/>
    </cofactor>
    <text evidence="12">Binds 2 zinc ions per subunit.</text>
</comment>
<dbReference type="GO" id="GO:0006302">
    <property type="term" value="P:double-strand break repair"/>
    <property type="evidence" value="ECO:0007669"/>
    <property type="project" value="InterPro"/>
</dbReference>
<evidence type="ECO:0000256" key="6">
    <source>
        <dbReference type="ARBA" id="ARBA00022806"/>
    </source>
</evidence>
<feature type="binding site" evidence="12">
    <location>
        <position position="628"/>
    </location>
    <ligand>
        <name>Zn(2+)</name>
        <dbReference type="ChEBI" id="CHEBI:29105"/>
        <label>1</label>
    </ligand>
</feature>
<evidence type="ECO:0000256" key="5">
    <source>
        <dbReference type="ARBA" id="ARBA00022801"/>
    </source>
</evidence>
<feature type="binding site" evidence="12">
    <location>
        <position position="618"/>
    </location>
    <ligand>
        <name>Zn(2+)</name>
        <dbReference type="ChEBI" id="CHEBI:29105"/>
        <label>2</label>
    </ligand>
</feature>
<dbReference type="Pfam" id="PF18074">
    <property type="entry name" value="PriA_C"/>
    <property type="match status" value="1"/>
</dbReference>
<evidence type="ECO:0000256" key="11">
    <source>
        <dbReference type="ARBA" id="ARBA00048988"/>
    </source>
</evidence>
<keyword evidence="3 12" id="KW-0479">Metal-binding</keyword>
<evidence type="ECO:0000256" key="3">
    <source>
        <dbReference type="ARBA" id="ARBA00022723"/>
    </source>
</evidence>
<keyword evidence="5 12" id="KW-0378">Hydrolase</keyword>
<comment type="catalytic activity">
    <reaction evidence="11 12">
        <text>ATP + H2O = ADP + phosphate + H(+)</text>
        <dbReference type="Rhea" id="RHEA:13065"/>
        <dbReference type="ChEBI" id="CHEBI:15377"/>
        <dbReference type="ChEBI" id="CHEBI:15378"/>
        <dbReference type="ChEBI" id="CHEBI:30616"/>
        <dbReference type="ChEBI" id="CHEBI:43474"/>
        <dbReference type="ChEBI" id="CHEBI:456216"/>
        <dbReference type="EC" id="5.6.2.4"/>
    </reaction>
</comment>
<feature type="binding site" evidence="12">
    <location>
        <position position="591"/>
    </location>
    <ligand>
        <name>Zn(2+)</name>
        <dbReference type="ChEBI" id="CHEBI:29105"/>
        <label>1</label>
    </ligand>
</feature>
<dbReference type="AlphaFoldDB" id="A0A401ZU45"/>
<name>A0A401ZU45_9CHLR</name>
<dbReference type="Pfam" id="PF00270">
    <property type="entry name" value="DEAD"/>
    <property type="match status" value="1"/>
</dbReference>
<dbReference type="InterPro" id="IPR042115">
    <property type="entry name" value="PriA_3primeBD_sf"/>
</dbReference>
<keyword evidence="4 12" id="KW-0547">Nucleotide-binding</keyword>
<accession>A0A401ZU45</accession>
<dbReference type="EC" id="5.6.2.4" evidence="12"/>
<keyword evidence="6 12" id="KW-0347">Helicase</keyword>
<comment type="similarity">
    <text evidence="12">Belongs to the helicase family. PriA subfamily.</text>
</comment>
<dbReference type="SMART" id="SM00490">
    <property type="entry name" value="HELICc"/>
    <property type="match status" value="1"/>
</dbReference>
<gene>
    <name evidence="12 16" type="primary">priA</name>
    <name evidence="16" type="ORF">KTT_01750</name>
</gene>
<evidence type="ECO:0000259" key="15">
    <source>
        <dbReference type="PROSITE" id="PS51194"/>
    </source>
</evidence>
<dbReference type="Gene3D" id="3.40.1440.60">
    <property type="entry name" value="PriA, 3(prime) DNA-binding domain"/>
    <property type="match status" value="1"/>
</dbReference>
<dbReference type="Pfam" id="PF18319">
    <property type="entry name" value="Zn_ribbon_PriA"/>
    <property type="match status" value="1"/>
</dbReference>
<dbReference type="EMBL" id="BIFR01000001">
    <property type="protein sequence ID" value="GCE10316.1"/>
    <property type="molecule type" value="Genomic_DNA"/>
</dbReference>
<dbReference type="Pfam" id="PF17764">
    <property type="entry name" value="PriA_3primeBD"/>
    <property type="match status" value="1"/>
</dbReference>
<feature type="domain" description="Helicase ATP-binding" evidence="14">
    <location>
        <begin position="360"/>
        <end position="527"/>
    </location>
</feature>
<dbReference type="InterPro" id="IPR041236">
    <property type="entry name" value="PriA_C"/>
</dbReference>
<evidence type="ECO:0000256" key="2">
    <source>
        <dbReference type="ARBA" id="ARBA00022705"/>
    </source>
</evidence>
<dbReference type="GO" id="GO:0006310">
    <property type="term" value="P:DNA recombination"/>
    <property type="evidence" value="ECO:0007669"/>
    <property type="project" value="InterPro"/>
</dbReference>
<dbReference type="InterPro" id="IPR014001">
    <property type="entry name" value="Helicase_ATP-bd"/>
</dbReference>
<comment type="function">
    <text evidence="12">Initiates the restart of stalled replication forks, which reloads the replicative helicase on sites other than the origin of replication. Recognizes and binds to abandoned replication forks and remodels them to uncover a helicase loading site. Promotes assembly of the primosome at these replication forks.</text>
</comment>
<comment type="subunit">
    <text evidence="12">Component of the replication restart primosome.</text>
</comment>
<dbReference type="CDD" id="cd18804">
    <property type="entry name" value="SF2_C_priA"/>
    <property type="match status" value="1"/>
</dbReference>
<dbReference type="NCBIfam" id="TIGR00595">
    <property type="entry name" value="priA"/>
    <property type="match status" value="1"/>
</dbReference>
<feature type="binding site" evidence="12">
    <location>
        <position position="597"/>
    </location>
    <ligand>
        <name>Zn(2+)</name>
        <dbReference type="ChEBI" id="CHEBI:29105"/>
        <label>2</label>
    </ligand>
</feature>
<evidence type="ECO:0000313" key="16">
    <source>
        <dbReference type="EMBL" id="GCE10316.1"/>
    </source>
</evidence>
<dbReference type="InterPro" id="IPR001650">
    <property type="entry name" value="Helicase_C-like"/>
</dbReference>
<dbReference type="GO" id="GO:0043138">
    <property type="term" value="F:3'-5' DNA helicase activity"/>
    <property type="evidence" value="ECO:0007669"/>
    <property type="project" value="UniProtKB-EC"/>
</dbReference>
<dbReference type="PROSITE" id="PS51194">
    <property type="entry name" value="HELICASE_CTER"/>
    <property type="match status" value="1"/>
</dbReference>
<dbReference type="GO" id="GO:1990077">
    <property type="term" value="C:primosome complex"/>
    <property type="evidence" value="ECO:0007669"/>
    <property type="project" value="UniProtKB-UniRule"/>
</dbReference>
<dbReference type="GO" id="GO:0008270">
    <property type="term" value="F:zinc ion binding"/>
    <property type="evidence" value="ECO:0007669"/>
    <property type="project" value="UniProtKB-UniRule"/>
</dbReference>
<dbReference type="GO" id="GO:0006270">
    <property type="term" value="P:DNA replication initiation"/>
    <property type="evidence" value="ECO:0007669"/>
    <property type="project" value="TreeGrafter"/>
</dbReference>
<dbReference type="CDD" id="cd17929">
    <property type="entry name" value="DEXHc_priA"/>
    <property type="match status" value="1"/>
</dbReference>
<evidence type="ECO:0000256" key="9">
    <source>
        <dbReference type="ARBA" id="ARBA00023125"/>
    </source>
</evidence>
<feature type="domain" description="Helicase C-terminal" evidence="15">
    <location>
        <begin position="613"/>
        <end position="785"/>
    </location>
</feature>
<protein>
    <recommendedName>
        <fullName evidence="12">Replication restart protein PriA</fullName>
    </recommendedName>
    <alternativeName>
        <fullName evidence="12">ATP-dependent DNA helicase PriA</fullName>
        <ecNumber evidence="12">5.6.2.4</ecNumber>
    </alternativeName>
    <alternativeName>
        <fullName evidence="12">DNA 3'-5' helicase PriA</fullName>
    </alternativeName>
</protein>
<dbReference type="HAMAP" id="MF_00983">
    <property type="entry name" value="PriA"/>
    <property type="match status" value="1"/>
</dbReference>
<evidence type="ECO:0000259" key="14">
    <source>
        <dbReference type="PROSITE" id="PS51192"/>
    </source>
</evidence>
<dbReference type="InterPro" id="IPR011545">
    <property type="entry name" value="DEAD/DEAH_box_helicase_dom"/>
</dbReference>
<evidence type="ECO:0000256" key="4">
    <source>
        <dbReference type="ARBA" id="ARBA00022741"/>
    </source>
</evidence>
<dbReference type="InterPro" id="IPR005259">
    <property type="entry name" value="PriA"/>
</dbReference>
<dbReference type="PROSITE" id="PS51192">
    <property type="entry name" value="HELICASE_ATP_BIND_1"/>
    <property type="match status" value="1"/>
</dbReference>
<keyword evidence="7 12" id="KW-0862">Zinc</keyword>
<dbReference type="Gene3D" id="3.40.50.300">
    <property type="entry name" value="P-loop containing nucleotide triphosphate hydrolases"/>
    <property type="match status" value="2"/>
</dbReference>
<dbReference type="Proteomes" id="UP000287352">
    <property type="component" value="Unassembled WGS sequence"/>
</dbReference>
<feature type="binding site" evidence="12">
    <location>
        <position position="600"/>
    </location>
    <ligand>
        <name>Zn(2+)</name>
        <dbReference type="ChEBI" id="CHEBI:29105"/>
        <label>2</label>
    </ligand>
</feature>
<evidence type="ECO:0000256" key="10">
    <source>
        <dbReference type="ARBA" id="ARBA00023235"/>
    </source>
</evidence>
<evidence type="ECO:0000256" key="8">
    <source>
        <dbReference type="ARBA" id="ARBA00022840"/>
    </source>
</evidence>
<evidence type="ECO:0000256" key="7">
    <source>
        <dbReference type="ARBA" id="ARBA00022833"/>
    </source>
</evidence>
<comment type="catalytic activity">
    <reaction evidence="12">
        <text>Couples ATP hydrolysis with the unwinding of duplex DNA by translocating in the 3'-5' direction.</text>
        <dbReference type="EC" id="5.6.2.4"/>
    </reaction>
</comment>
<keyword evidence="8 12" id="KW-0067">ATP-binding</keyword>
<dbReference type="InterPro" id="IPR027417">
    <property type="entry name" value="P-loop_NTPase"/>
</dbReference>
<dbReference type="OrthoDB" id="9759544at2"/>
<keyword evidence="1 12" id="KW-0639">Primosome</keyword>
<dbReference type="InterPro" id="IPR040498">
    <property type="entry name" value="PriA_CRR"/>
</dbReference>
<feature type="binding site" evidence="12">
    <location>
        <position position="631"/>
    </location>
    <ligand>
        <name>Zn(2+)</name>
        <dbReference type="ChEBI" id="CHEBI:29105"/>
        <label>1</label>
    </ligand>
</feature>
<sequence length="874" mass="98827">MLVDVLTSAASWNTEHPLLVYQVPDDLEPEMQLGQLVAVPYGERLVEGIIWYVHLESDAIDLQELDEPPRLLHALLDPIPALLPHQIALAQWVAEYYVTPLAQVAMMMLPPGLMQRSRFVLRLSEDEQARSQAMQGLSLEMRALIGLLLSEGEVNVERLREMLGVKRAREVLKQARASDLISQDADLEAPRAKARIKRVVRLVAQGDQLQNWQMRMQALIEQHLQHSNDIALSPEPMRRRPGRKKGEEPANPWAVPSETAPALTLTLTTQDKESLRAQHQLAAIDLLLHSQHEPAGHWTPHALCQASKMTSAQLQQLVRDQIVVIEETEIRRDPLFERSLLATQPLDLTPDQLLALESIIGPDYQHRPILLHGVTGSGKTEVYLQALAALIERGQRGIMLVPEIALTTQAVLRVAGRFPNRVAIIHSELSVGERYDEWRRIRAGEVDVVIGSRSALFAPVADLGLIIVDEEHEPAYKQSERRPTYHARETAIALSRIMDIPIVLGSATPSVETFFRANLGEYQLVELPGRIGASLPPVEIIDLRTELHTGNTSIISRRLHEELERVLERKQQAILFLNRRGAASCVLCRDCGYVAICENCDISFTYHSTEHILLCHYCGRQSKILHFCPNCKSAGMRYFGLGTEKVQETIQKSFPQARLLRWDRDTARNRRAHEQLLDRFASREADILIGTQMIAKGLDLPGVTLVGVVSADIALNLPDYSAAERAFTLMTQVAGRAGRGAEPGRVIIQTFSPQHFCIDAASRHDYHEFYATEIETRRRYAYPPFRRFVKFTYSHENRHRCQNEALLLYERLCDWIERLGLQETDIVGPAPALMERLRGKYHWQMIARGPDLHRLLRVIDAAGWEIDIDPTSTL</sequence>
<evidence type="ECO:0000256" key="12">
    <source>
        <dbReference type="HAMAP-Rule" id="MF_00983"/>
    </source>
</evidence>
<comment type="caution">
    <text evidence="16">The sequence shown here is derived from an EMBL/GenBank/DDBJ whole genome shotgun (WGS) entry which is preliminary data.</text>
</comment>
<feature type="region of interest" description="Disordered" evidence="13">
    <location>
        <begin position="232"/>
        <end position="255"/>
    </location>
</feature>
<evidence type="ECO:0000256" key="1">
    <source>
        <dbReference type="ARBA" id="ARBA00022515"/>
    </source>
</evidence>
<keyword evidence="9 12" id="KW-0238">DNA-binding</keyword>
<evidence type="ECO:0000313" key="17">
    <source>
        <dbReference type="Proteomes" id="UP000287352"/>
    </source>
</evidence>
<dbReference type="SMART" id="SM00487">
    <property type="entry name" value="DEXDc"/>
    <property type="match status" value="1"/>
</dbReference>
<keyword evidence="17" id="KW-1185">Reference proteome</keyword>